<feature type="domain" description="EamA" evidence="2">
    <location>
        <begin position="5"/>
        <end position="107"/>
    </location>
</feature>
<dbReference type="Proteomes" id="UP000019140">
    <property type="component" value="Unassembled WGS sequence"/>
</dbReference>
<protein>
    <recommendedName>
        <fullName evidence="2">EamA domain-containing protein</fullName>
    </recommendedName>
</protein>
<feature type="transmembrane region" description="Helical" evidence="1">
    <location>
        <begin position="43"/>
        <end position="63"/>
    </location>
</feature>
<sequence length="110" mass="12006">MVGEISAPLNSWSRFTFMLPLLFPMVTFCVMRSGMPYVSPSCLVYAVLGASSQLIGGIMLIMAFQRSNFAQSIIFHKLEVVFAAVIGALFFQESPSLLAWFGILVCSGSI</sequence>
<feature type="non-terminal residue" evidence="3">
    <location>
        <position position="110"/>
    </location>
</feature>
<dbReference type="SUPFAM" id="SSF103481">
    <property type="entry name" value="Multidrug resistance efflux transporter EmrE"/>
    <property type="match status" value="1"/>
</dbReference>
<dbReference type="AlphaFoldDB" id="W4LTA0"/>
<evidence type="ECO:0000313" key="4">
    <source>
        <dbReference type="Proteomes" id="UP000019140"/>
    </source>
</evidence>
<comment type="caution">
    <text evidence="3">The sequence shown here is derived from an EMBL/GenBank/DDBJ whole genome shotgun (WGS) entry which is preliminary data.</text>
</comment>
<keyword evidence="1" id="KW-1133">Transmembrane helix</keyword>
<reference evidence="3 4" key="1">
    <citation type="journal article" date="2014" name="Nature">
        <title>An environmental bacterial taxon with a large and distinct metabolic repertoire.</title>
        <authorList>
            <person name="Wilson M.C."/>
            <person name="Mori T."/>
            <person name="Ruckert C."/>
            <person name="Uria A.R."/>
            <person name="Helf M.J."/>
            <person name="Takada K."/>
            <person name="Gernert C."/>
            <person name="Steffens U.A."/>
            <person name="Heycke N."/>
            <person name="Schmitt S."/>
            <person name="Rinke C."/>
            <person name="Helfrich E.J."/>
            <person name="Brachmann A.O."/>
            <person name="Gurgui C."/>
            <person name="Wakimoto T."/>
            <person name="Kracht M."/>
            <person name="Crusemann M."/>
            <person name="Hentschel U."/>
            <person name="Abe I."/>
            <person name="Matsunaga S."/>
            <person name="Kalinowski J."/>
            <person name="Takeyama H."/>
            <person name="Piel J."/>
        </authorList>
    </citation>
    <scope>NUCLEOTIDE SEQUENCE [LARGE SCALE GENOMIC DNA]</scope>
    <source>
        <strain evidence="4">TSY2</strain>
    </source>
</reference>
<proteinExistence type="predicted"/>
<organism evidence="3 4">
    <name type="scientific">Candidatus Entotheonella gemina</name>
    <dbReference type="NCBI Taxonomy" id="1429439"/>
    <lineage>
        <taxon>Bacteria</taxon>
        <taxon>Pseudomonadati</taxon>
        <taxon>Nitrospinota/Tectimicrobiota group</taxon>
        <taxon>Candidatus Tectimicrobiota</taxon>
        <taxon>Candidatus Entotheonellia</taxon>
        <taxon>Candidatus Entotheonellales</taxon>
        <taxon>Candidatus Entotheonellaceae</taxon>
        <taxon>Candidatus Entotheonella</taxon>
    </lineage>
</organism>
<dbReference type="InterPro" id="IPR037185">
    <property type="entry name" value="EmrE-like"/>
</dbReference>
<keyword evidence="1" id="KW-0472">Membrane</keyword>
<name>W4LTA0_9BACT</name>
<keyword evidence="1" id="KW-0812">Transmembrane</keyword>
<dbReference type="HOGENOM" id="CLU_2176231_0_0_7"/>
<dbReference type="InterPro" id="IPR000620">
    <property type="entry name" value="EamA_dom"/>
</dbReference>
<accession>W4LTA0</accession>
<dbReference type="GO" id="GO:0016020">
    <property type="term" value="C:membrane"/>
    <property type="evidence" value="ECO:0007669"/>
    <property type="project" value="InterPro"/>
</dbReference>
<keyword evidence="4" id="KW-1185">Reference proteome</keyword>
<evidence type="ECO:0000313" key="3">
    <source>
        <dbReference type="EMBL" id="ETX00936.1"/>
    </source>
</evidence>
<evidence type="ECO:0000259" key="2">
    <source>
        <dbReference type="Pfam" id="PF00892"/>
    </source>
</evidence>
<dbReference type="EMBL" id="AZHX01001676">
    <property type="protein sequence ID" value="ETX00936.1"/>
    <property type="molecule type" value="Genomic_DNA"/>
</dbReference>
<dbReference type="Pfam" id="PF00892">
    <property type="entry name" value="EamA"/>
    <property type="match status" value="1"/>
</dbReference>
<evidence type="ECO:0000256" key="1">
    <source>
        <dbReference type="SAM" id="Phobius"/>
    </source>
</evidence>
<feature type="transmembrane region" description="Helical" evidence="1">
    <location>
        <begin position="12"/>
        <end position="31"/>
    </location>
</feature>
<gene>
    <name evidence="3" type="ORF">ETSY2_38090</name>
</gene>